<dbReference type="KEGG" id="pmrn:116940016"/>
<dbReference type="AlphaFoldDB" id="A0AAJ7ST24"/>
<name>A0AAJ7ST24_PETMA</name>
<dbReference type="RefSeq" id="XP_032805108.1">
    <property type="nucleotide sequence ID" value="XM_032949217.1"/>
</dbReference>
<dbReference type="Proteomes" id="UP001318040">
    <property type="component" value="Chromosome 7"/>
</dbReference>
<dbReference type="GO" id="GO:0006833">
    <property type="term" value="P:water transport"/>
    <property type="evidence" value="ECO:0007669"/>
    <property type="project" value="TreeGrafter"/>
</dbReference>
<gene>
    <name evidence="5" type="primary">UPK3A</name>
</gene>
<organism evidence="4 5">
    <name type="scientific">Petromyzon marinus</name>
    <name type="common">Sea lamprey</name>
    <dbReference type="NCBI Taxonomy" id="7757"/>
    <lineage>
        <taxon>Eukaryota</taxon>
        <taxon>Metazoa</taxon>
        <taxon>Chordata</taxon>
        <taxon>Craniata</taxon>
        <taxon>Vertebrata</taxon>
        <taxon>Cyclostomata</taxon>
        <taxon>Hyperoartia</taxon>
        <taxon>Petromyzontiformes</taxon>
        <taxon>Petromyzontidae</taxon>
        <taxon>Petromyzon</taxon>
    </lineage>
</organism>
<evidence type="ECO:0000313" key="5">
    <source>
        <dbReference type="RefSeq" id="XP_032805108.1"/>
    </source>
</evidence>
<keyword evidence="3" id="KW-0732">Signal</keyword>
<dbReference type="GeneID" id="116940016"/>
<keyword evidence="2" id="KW-0472">Membrane</keyword>
<sequence>MALGVEAAFVVLLACVAGVELAVLGSGTKPQLVSSTAVPYNPTETTIVWSKPFCVFQKPVPTTQYVVDVYASITNNSYAFDNSIGAVLSSYWTNAVSPSPYLAATFKVPDCASQPSIYDAMAVKTNATFRLGGDTACVNSIGPSTSVCNGPLVPGMKYRVKYTLSEESPQFPRTIVDQTPWSDPVSTKKSPAASTINTWPGKRTGGMVVVTAVLSTLLFLLLAALLLVVIFKACSSDTQELTKPTQVEAPPLRTVHSAYKTHYTNKGYGEDDNAPPAKPERYQ</sequence>
<dbReference type="GO" id="GO:0005886">
    <property type="term" value="C:plasma membrane"/>
    <property type="evidence" value="ECO:0007669"/>
    <property type="project" value="TreeGrafter"/>
</dbReference>
<keyword evidence="2" id="KW-0812">Transmembrane</keyword>
<dbReference type="PANTHER" id="PTHR15446">
    <property type="entry name" value="UROPLAKIN III"/>
    <property type="match status" value="1"/>
</dbReference>
<keyword evidence="4" id="KW-1185">Reference proteome</keyword>
<protein>
    <submittedName>
        <fullName evidence="5">Uroplakin-3a isoform X1</fullName>
    </submittedName>
</protein>
<dbReference type="InterPro" id="IPR024831">
    <property type="entry name" value="Uroplakin-3"/>
</dbReference>
<reference evidence="5" key="1">
    <citation type="submission" date="2025-08" db="UniProtKB">
        <authorList>
            <consortium name="RefSeq"/>
        </authorList>
    </citation>
    <scope>IDENTIFICATION</scope>
    <source>
        <tissue evidence="5">Sperm</tissue>
    </source>
</reference>
<evidence type="ECO:0000256" key="1">
    <source>
        <dbReference type="SAM" id="MobiDB-lite"/>
    </source>
</evidence>
<feature type="signal peptide" evidence="3">
    <location>
        <begin position="1"/>
        <end position="18"/>
    </location>
</feature>
<dbReference type="CTD" id="7380"/>
<evidence type="ECO:0000313" key="4">
    <source>
        <dbReference type="Proteomes" id="UP001318040"/>
    </source>
</evidence>
<feature type="region of interest" description="Disordered" evidence="1">
    <location>
        <begin position="263"/>
        <end position="283"/>
    </location>
</feature>
<feature type="transmembrane region" description="Helical" evidence="2">
    <location>
        <begin position="207"/>
        <end position="231"/>
    </location>
</feature>
<evidence type="ECO:0000256" key="3">
    <source>
        <dbReference type="SAM" id="SignalP"/>
    </source>
</evidence>
<accession>A0AAJ7ST24</accession>
<keyword evidence="2" id="KW-1133">Transmembrane helix</keyword>
<evidence type="ECO:0000256" key="2">
    <source>
        <dbReference type="SAM" id="Phobius"/>
    </source>
</evidence>
<dbReference type="PANTHER" id="PTHR15446:SF17">
    <property type="entry name" value="UROPLAKIN-3A"/>
    <property type="match status" value="1"/>
</dbReference>
<dbReference type="GO" id="GO:0015840">
    <property type="term" value="P:urea transport"/>
    <property type="evidence" value="ECO:0007669"/>
    <property type="project" value="TreeGrafter"/>
</dbReference>
<feature type="chain" id="PRO_5042618827" evidence="3">
    <location>
        <begin position="19"/>
        <end position="283"/>
    </location>
</feature>
<proteinExistence type="predicted"/>